<dbReference type="AlphaFoldDB" id="A0A8X7C4K7"/>
<dbReference type="InterPro" id="IPR009044">
    <property type="entry name" value="ssDNA-bd_transcriptional_reg"/>
</dbReference>
<dbReference type="Gene3D" id="2.30.31.10">
    <property type="entry name" value="Transcriptional Coactivator Pc4, Chain A"/>
    <property type="match status" value="1"/>
</dbReference>
<keyword evidence="2" id="KW-1185">Reference proteome</keyword>
<organism evidence="1 2">
    <name type="scientific">Trichonephila inaurata madagascariensis</name>
    <dbReference type="NCBI Taxonomy" id="2747483"/>
    <lineage>
        <taxon>Eukaryota</taxon>
        <taxon>Metazoa</taxon>
        <taxon>Ecdysozoa</taxon>
        <taxon>Arthropoda</taxon>
        <taxon>Chelicerata</taxon>
        <taxon>Arachnida</taxon>
        <taxon>Araneae</taxon>
        <taxon>Araneomorphae</taxon>
        <taxon>Entelegynae</taxon>
        <taxon>Araneoidea</taxon>
        <taxon>Nephilidae</taxon>
        <taxon>Trichonephila</taxon>
        <taxon>Trichonephila inaurata</taxon>
    </lineage>
</organism>
<evidence type="ECO:0000313" key="2">
    <source>
        <dbReference type="Proteomes" id="UP000886998"/>
    </source>
</evidence>
<name>A0A8X7C4K7_9ARAC</name>
<protein>
    <submittedName>
        <fullName evidence="1">PC4 domain-containing protein</fullName>
    </submittedName>
</protein>
<proteinExistence type="predicted"/>
<dbReference type="GO" id="GO:0006355">
    <property type="term" value="P:regulation of DNA-templated transcription"/>
    <property type="evidence" value="ECO:0007669"/>
    <property type="project" value="InterPro"/>
</dbReference>
<dbReference type="EMBL" id="BMAV01009488">
    <property type="protein sequence ID" value="GFY53793.1"/>
    <property type="molecule type" value="Genomic_DNA"/>
</dbReference>
<dbReference type="Proteomes" id="UP000886998">
    <property type="component" value="Unassembled WGS sequence"/>
</dbReference>
<dbReference type="SUPFAM" id="SSF54447">
    <property type="entry name" value="ssDNA-binding transcriptional regulator domain"/>
    <property type="match status" value="1"/>
</dbReference>
<comment type="caution">
    <text evidence="1">The sequence shown here is derived from an EMBL/GenBank/DDBJ whole genome shotgun (WGS) entry which is preliminary data.</text>
</comment>
<accession>A0A8X7C4K7</accession>
<sequence length="100" mass="11724">MVQVHLRLYKRDGNNRLFPTKSGVCFSPMLWQSFVNQIEQIDSSSSVEETILIKDSLMISTVFIENIPNIIFQRYFKKKDYSKKFVPGTCVLSENNWLEL</sequence>
<dbReference type="GO" id="GO:0003677">
    <property type="term" value="F:DNA binding"/>
    <property type="evidence" value="ECO:0007669"/>
    <property type="project" value="InterPro"/>
</dbReference>
<evidence type="ECO:0000313" key="1">
    <source>
        <dbReference type="EMBL" id="GFY53793.1"/>
    </source>
</evidence>
<gene>
    <name evidence="1" type="primary">AVEN_149567_1</name>
    <name evidence="1" type="ORF">TNIN_372311</name>
</gene>
<reference evidence="1" key="1">
    <citation type="submission" date="2020-08" db="EMBL/GenBank/DDBJ databases">
        <title>Multicomponent nature underlies the extraordinary mechanical properties of spider dragline silk.</title>
        <authorList>
            <person name="Kono N."/>
            <person name="Nakamura H."/>
            <person name="Mori M."/>
            <person name="Yoshida Y."/>
            <person name="Ohtoshi R."/>
            <person name="Malay A.D."/>
            <person name="Moran D.A.P."/>
            <person name="Tomita M."/>
            <person name="Numata K."/>
            <person name="Arakawa K."/>
        </authorList>
    </citation>
    <scope>NUCLEOTIDE SEQUENCE</scope>
</reference>